<evidence type="ECO:0000313" key="7">
    <source>
        <dbReference type="EMBL" id="CAD7197576.1"/>
    </source>
</evidence>
<dbReference type="PANTHER" id="PTHR31746">
    <property type="entry name" value="TRANSMEMBRANE PROTEIN 229 FAMILY MEMBER"/>
    <property type="match status" value="1"/>
</dbReference>
<evidence type="ECO:0000256" key="4">
    <source>
        <dbReference type="ARBA" id="ARBA00022989"/>
    </source>
</evidence>
<dbReference type="InterPro" id="IPR010540">
    <property type="entry name" value="CmpB_TMEM229"/>
</dbReference>
<feature type="transmembrane region" description="Helical" evidence="6">
    <location>
        <begin position="125"/>
        <end position="145"/>
    </location>
</feature>
<dbReference type="PANTHER" id="PTHR31746:SF3">
    <property type="entry name" value="TRANSMEMBRANE PROTEIN 229B"/>
    <property type="match status" value="1"/>
</dbReference>
<evidence type="ECO:0000256" key="5">
    <source>
        <dbReference type="ARBA" id="ARBA00023136"/>
    </source>
</evidence>
<keyword evidence="3 6" id="KW-0812">Transmembrane</keyword>
<dbReference type="GO" id="GO:0016020">
    <property type="term" value="C:membrane"/>
    <property type="evidence" value="ECO:0007669"/>
    <property type="project" value="UniProtKB-SubCell"/>
</dbReference>
<evidence type="ECO:0000256" key="2">
    <source>
        <dbReference type="ARBA" id="ARBA00006371"/>
    </source>
</evidence>
<feature type="transmembrane region" description="Helical" evidence="6">
    <location>
        <begin position="92"/>
        <end position="113"/>
    </location>
</feature>
<keyword evidence="5 6" id="KW-0472">Membrane</keyword>
<protein>
    <recommendedName>
        <fullName evidence="8">Transmembrane protein 229B</fullName>
    </recommendedName>
</protein>
<organism evidence="7">
    <name type="scientific">Timema douglasi</name>
    <name type="common">Walking stick</name>
    <dbReference type="NCBI Taxonomy" id="61478"/>
    <lineage>
        <taxon>Eukaryota</taxon>
        <taxon>Metazoa</taxon>
        <taxon>Ecdysozoa</taxon>
        <taxon>Arthropoda</taxon>
        <taxon>Hexapoda</taxon>
        <taxon>Insecta</taxon>
        <taxon>Pterygota</taxon>
        <taxon>Neoptera</taxon>
        <taxon>Polyneoptera</taxon>
        <taxon>Phasmatodea</taxon>
        <taxon>Timematodea</taxon>
        <taxon>Timematoidea</taxon>
        <taxon>Timematidae</taxon>
        <taxon>Timema</taxon>
    </lineage>
</organism>
<feature type="transmembrane region" description="Helical" evidence="6">
    <location>
        <begin position="59"/>
        <end position="80"/>
    </location>
</feature>
<gene>
    <name evidence="7" type="ORF">TDIB3V08_LOCUS3879</name>
</gene>
<evidence type="ECO:0000256" key="6">
    <source>
        <dbReference type="SAM" id="Phobius"/>
    </source>
</evidence>
<sequence length="300" mass="34537">MGRRRRSIEAPVEVSWAWSRHRISSRDPADEPLIKKMGRSIRTKHILQEELTLSLWIRLYVYGLHGYFIEVMFTAGWEFVVADNWKLPGCSSIWSFPIYGISGLIMEVIYSACSDASVPLIARGAIYLVWVYLWEFSTGILLRQFGACPWDYSAFDYNVHGLITFEYAPLWYCISLLMEKLVTARLLSLRWASNGSKSTPSNGLRKCTHICMNSVWKTILKKNTISTPDQDSNLNLLVIGSLVYCKIRDFDNAAEMVSRMGRLLPKSTLDGHREKFIYAYIFASHFDASQFRTPMQDKLK</sequence>
<evidence type="ECO:0000256" key="3">
    <source>
        <dbReference type="ARBA" id="ARBA00022692"/>
    </source>
</evidence>
<accession>A0A7R8Z7T6</accession>
<comment type="subcellular location">
    <subcellularLocation>
        <location evidence="1">Membrane</location>
        <topology evidence="1">Multi-pass membrane protein</topology>
    </subcellularLocation>
</comment>
<evidence type="ECO:0000256" key="1">
    <source>
        <dbReference type="ARBA" id="ARBA00004141"/>
    </source>
</evidence>
<name>A0A7R8Z7T6_TIMDO</name>
<proteinExistence type="inferred from homology"/>
<evidence type="ECO:0008006" key="8">
    <source>
        <dbReference type="Google" id="ProtNLM"/>
    </source>
</evidence>
<comment type="similarity">
    <text evidence="2">Belongs to the TMEM229 family.</text>
</comment>
<reference evidence="7" key="1">
    <citation type="submission" date="2020-11" db="EMBL/GenBank/DDBJ databases">
        <authorList>
            <person name="Tran Van P."/>
        </authorList>
    </citation>
    <scope>NUCLEOTIDE SEQUENCE</scope>
</reference>
<dbReference type="EMBL" id="OA565716">
    <property type="protein sequence ID" value="CAD7197576.1"/>
    <property type="molecule type" value="Genomic_DNA"/>
</dbReference>
<dbReference type="AlphaFoldDB" id="A0A7R8Z7T6"/>
<dbReference type="Pfam" id="PF06541">
    <property type="entry name" value="ABC_trans_CmpB"/>
    <property type="match status" value="1"/>
</dbReference>
<keyword evidence="4 6" id="KW-1133">Transmembrane helix</keyword>
<feature type="transmembrane region" description="Helical" evidence="6">
    <location>
        <begin position="157"/>
        <end position="178"/>
    </location>
</feature>